<organism evidence="2 3">
    <name type="scientific">Polaromonas naphthalenivorans (strain CJ2)</name>
    <dbReference type="NCBI Taxonomy" id="365044"/>
    <lineage>
        <taxon>Bacteria</taxon>
        <taxon>Pseudomonadati</taxon>
        <taxon>Pseudomonadota</taxon>
        <taxon>Betaproteobacteria</taxon>
        <taxon>Burkholderiales</taxon>
        <taxon>Comamonadaceae</taxon>
        <taxon>Polaromonas</taxon>
    </lineage>
</organism>
<proteinExistence type="predicted"/>
<dbReference type="InterPro" id="IPR052726">
    <property type="entry name" value="Phage_Baseplate_Hub"/>
</dbReference>
<sequence>MASSTPTYRLTLQGRDITPTLDARLISLTLTECRGDKADQLDIALTDHDGALQLPGKGVELTLAIGWAGEALIDKGTFTVDETEHSGAPDTITIRARSADLGKSLRTRAEHSYHGTTLGAILKKIAARHSLTSRIDGALAARAIAHIDQAGESDLNFVTRLAKRYDAVATVKHGHLIFLPINGTKTSAGESLPTLTLTRADGDQHRYHTSDRDAYSGVRAYWHDGKHAKRRGVLIGLSGNAKRMKESFADESTARTAAKAEWQRLQRGASTFELTLARANPLLAPQTPVRVTGFKPQIDSDKWLCITVTHSIGDGGFTSKIECENESTDSSDSGKVQDSDAEEN</sequence>
<dbReference type="STRING" id="365044.Pnap_3315"/>
<dbReference type="eggNOG" id="COG3500">
    <property type="taxonomic scope" value="Bacteria"/>
</dbReference>
<dbReference type="EMBL" id="CP000529">
    <property type="protein sequence ID" value="ABM38613.1"/>
    <property type="molecule type" value="Genomic_DNA"/>
</dbReference>
<gene>
    <name evidence="2" type="ordered locus">Pnap_3315</name>
</gene>
<dbReference type="InterPro" id="IPR023399">
    <property type="entry name" value="Baseplate-like_2-layer_sand"/>
</dbReference>
<dbReference type="AlphaFoldDB" id="A1VSI5"/>
<dbReference type="HOGENOM" id="CLU_037957_0_0_4"/>
<dbReference type="Pfam" id="PF05954">
    <property type="entry name" value="Phage_GPD"/>
    <property type="match status" value="1"/>
</dbReference>
<dbReference type="Gene3D" id="2.30.300.10">
    <property type="entry name" value="Baseplate protein-like domain - beta roll fold"/>
    <property type="match status" value="1"/>
</dbReference>
<accession>A1VSI5</accession>
<dbReference type="OrthoDB" id="4070623at2"/>
<dbReference type="Gene3D" id="3.55.50.10">
    <property type="entry name" value="Baseplate protein-like domains"/>
    <property type="match status" value="1"/>
</dbReference>
<dbReference type="PANTHER" id="PTHR35862:SF3">
    <property type="entry name" value="FELS-2 PROPHAGE PROTEIN"/>
    <property type="match status" value="1"/>
</dbReference>
<reference evidence="3" key="1">
    <citation type="journal article" date="2009" name="Environ. Microbiol.">
        <title>The genome of Polaromonas naphthalenivorans strain CJ2, isolated from coal tar-contaminated sediment, reveals physiological and metabolic versatility and evolution through extensive horizontal gene transfer.</title>
        <authorList>
            <person name="Yagi J.M."/>
            <person name="Sims D."/>
            <person name="Brettin T."/>
            <person name="Bruce D."/>
            <person name="Madsen E.L."/>
        </authorList>
    </citation>
    <scope>NUCLEOTIDE SEQUENCE [LARGE SCALE GENOMIC DNA]</scope>
    <source>
        <strain evidence="3">CJ2</strain>
    </source>
</reference>
<dbReference type="Gene3D" id="3.30.1920.10">
    <property type="entry name" value="Baseplate protein-like domains - 2 layer sandwich fold"/>
    <property type="match status" value="1"/>
</dbReference>
<dbReference type="SUPFAM" id="SSF69279">
    <property type="entry name" value="Phage tail proteins"/>
    <property type="match status" value="1"/>
</dbReference>
<protein>
    <submittedName>
        <fullName evidence="2">Phage late control D family protein</fullName>
    </submittedName>
</protein>
<keyword evidence="3" id="KW-1185">Reference proteome</keyword>
<dbReference type="RefSeq" id="WP_011802684.1">
    <property type="nucleotide sequence ID" value="NC_008781.1"/>
</dbReference>
<evidence type="ECO:0000313" key="2">
    <source>
        <dbReference type="EMBL" id="ABM38613.1"/>
    </source>
</evidence>
<name>A1VSI5_POLNA</name>
<dbReference type="KEGG" id="pna:Pnap_3315"/>
<dbReference type="PANTHER" id="PTHR35862">
    <property type="entry name" value="FELS-2 PROPHAGE PROTEIN"/>
    <property type="match status" value="1"/>
</dbReference>
<feature type="region of interest" description="Disordered" evidence="1">
    <location>
        <begin position="317"/>
        <end position="344"/>
    </location>
</feature>
<evidence type="ECO:0000256" key="1">
    <source>
        <dbReference type="SAM" id="MobiDB-lite"/>
    </source>
</evidence>
<evidence type="ECO:0000313" key="3">
    <source>
        <dbReference type="Proteomes" id="UP000000644"/>
    </source>
</evidence>
<dbReference type="Proteomes" id="UP000000644">
    <property type="component" value="Chromosome"/>
</dbReference>